<dbReference type="InterPro" id="IPR052344">
    <property type="entry name" value="Transposase-related"/>
</dbReference>
<dbReference type="EMBL" id="LTBC01000033">
    <property type="protein sequence ID" value="KYH30522.1"/>
    <property type="molecule type" value="Genomic_DNA"/>
</dbReference>
<accession>A0A151ASF6</accession>
<evidence type="ECO:0000259" key="2">
    <source>
        <dbReference type="Pfam" id="PF13817"/>
    </source>
</evidence>
<reference evidence="3 4" key="1">
    <citation type="submission" date="2016-02" db="EMBL/GenBank/DDBJ databases">
        <title>Genome sequence of Moorella mulderi DSM 14980.</title>
        <authorList>
            <person name="Poehlein A."/>
            <person name="Daniel R."/>
        </authorList>
    </citation>
    <scope>NUCLEOTIDE SEQUENCE [LARGE SCALE GENOMIC DNA]</scope>
    <source>
        <strain evidence="3 4">DSM 14980</strain>
    </source>
</reference>
<feature type="domain" description="Transposase IS66 C-terminal" evidence="2">
    <location>
        <begin position="156"/>
        <end position="196"/>
    </location>
</feature>
<name>A0A151ASF6_9FIRM</name>
<comment type="caution">
    <text evidence="3">The sequence shown here is derived from an EMBL/GenBank/DDBJ whole genome shotgun (WGS) entry which is preliminary data.</text>
</comment>
<feature type="domain" description="Transposase IS66 central" evidence="1">
    <location>
        <begin position="106"/>
        <end position="149"/>
    </location>
</feature>
<dbReference type="Pfam" id="PF03050">
    <property type="entry name" value="DDE_Tnp_IS66"/>
    <property type="match status" value="1"/>
</dbReference>
<organism evidence="3 4">
    <name type="scientific">Moorella mulderi DSM 14980</name>
    <dbReference type="NCBI Taxonomy" id="1122241"/>
    <lineage>
        <taxon>Bacteria</taxon>
        <taxon>Bacillati</taxon>
        <taxon>Bacillota</taxon>
        <taxon>Clostridia</taxon>
        <taxon>Neomoorellales</taxon>
        <taxon>Neomoorellaceae</taxon>
        <taxon>Neomoorella</taxon>
    </lineage>
</organism>
<dbReference type="InterPro" id="IPR039552">
    <property type="entry name" value="IS66_C"/>
</dbReference>
<dbReference type="NCBIfam" id="NF047593">
    <property type="entry name" value="IS66_ISAeme5_TnpA"/>
    <property type="match status" value="1"/>
</dbReference>
<dbReference type="PANTHER" id="PTHR33678:SF1">
    <property type="entry name" value="BLL1576 PROTEIN"/>
    <property type="match status" value="1"/>
</dbReference>
<sequence>MTKAERQALWETRIAEYKKSGQSVREWCATHEDVNPKQLWYWLRKYKNQDVVYPGNSNRWLPVEIREPSSGVQGNSLLVRIGKTCIEGKRKIAPTSVIGGGYFTLTDKLVAFLQDGRLELDNNRSERSIKPFVIGRKNWLFANTPRGAKASAITYSIIETAKENGLNPFHYLIYLFEKLPNLDLKDKNALDQLLPWSETLPPVCRMNN</sequence>
<protein>
    <submittedName>
        <fullName evidence="3">Transposase IS66 family protein</fullName>
    </submittedName>
</protein>
<evidence type="ECO:0000259" key="1">
    <source>
        <dbReference type="Pfam" id="PF03050"/>
    </source>
</evidence>
<dbReference type="AlphaFoldDB" id="A0A151ASF6"/>
<keyword evidence="4" id="KW-1185">Reference proteome</keyword>
<evidence type="ECO:0000313" key="3">
    <source>
        <dbReference type="EMBL" id="KYH30522.1"/>
    </source>
</evidence>
<evidence type="ECO:0000313" key="4">
    <source>
        <dbReference type="Proteomes" id="UP000075670"/>
    </source>
</evidence>
<gene>
    <name evidence="3" type="ORF">MOMUL_30520</name>
</gene>
<dbReference type="Pfam" id="PF13817">
    <property type="entry name" value="DDE_Tnp_IS66_C"/>
    <property type="match status" value="1"/>
</dbReference>
<dbReference type="PANTHER" id="PTHR33678">
    <property type="entry name" value="BLL1576 PROTEIN"/>
    <property type="match status" value="1"/>
</dbReference>
<proteinExistence type="predicted"/>
<dbReference type="PATRIC" id="fig|1122241.3.peg.3261"/>
<dbReference type="InterPro" id="IPR004291">
    <property type="entry name" value="Transposase_IS66_central"/>
</dbReference>
<dbReference type="Proteomes" id="UP000075670">
    <property type="component" value="Unassembled WGS sequence"/>
</dbReference>